<dbReference type="Proteomes" id="UP001183619">
    <property type="component" value="Unassembled WGS sequence"/>
</dbReference>
<sequence length="56" mass="6190">MELGVYGALVIVDGGKLLKDAVQKFFAYWECNQTFQRNLSAFVLVTALSTFVGSRS</sequence>
<reference evidence="1 2" key="1">
    <citation type="submission" date="2023-07" db="EMBL/GenBank/DDBJ databases">
        <title>Sequencing the genomes of 1000 actinobacteria strains.</title>
        <authorList>
            <person name="Klenk H.-P."/>
        </authorList>
    </citation>
    <scope>NUCLEOTIDE SEQUENCE [LARGE SCALE GENOMIC DNA]</scope>
    <source>
        <strain evidence="1 2">DSM 44508</strain>
    </source>
</reference>
<proteinExistence type="predicted"/>
<gene>
    <name evidence="1" type="ORF">J2S37_000985</name>
</gene>
<evidence type="ECO:0000313" key="2">
    <source>
        <dbReference type="Proteomes" id="UP001183619"/>
    </source>
</evidence>
<evidence type="ECO:0000313" key="1">
    <source>
        <dbReference type="EMBL" id="MDR7354447.1"/>
    </source>
</evidence>
<organism evidence="1 2">
    <name type="scientific">Corynebacterium felinum</name>
    <dbReference type="NCBI Taxonomy" id="131318"/>
    <lineage>
        <taxon>Bacteria</taxon>
        <taxon>Bacillati</taxon>
        <taxon>Actinomycetota</taxon>
        <taxon>Actinomycetes</taxon>
        <taxon>Mycobacteriales</taxon>
        <taxon>Corynebacteriaceae</taxon>
        <taxon>Corynebacterium</taxon>
    </lineage>
</organism>
<comment type="caution">
    <text evidence="1">The sequence shown here is derived from an EMBL/GenBank/DDBJ whole genome shotgun (WGS) entry which is preliminary data.</text>
</comment>
<dbReference type="EMBL" id="JAVDYF010000001">
    <property type="protein sequence ID" value="MDR7354447.1"/>
    <property type="molecule type" value="Genomic_DNA"/>
</dbReference>
<keyword evidence="2" id="KW-1185">Reference proteome</keyword>
<name>A0ABU2B765_9CORY</name>
<protein>
    <submittedName>
        <fullName evidence="1">Flp pilus assembly pilin Flp</fullName>
    </submittedName>
</protein>
<accession>A0ABU2B765</accession>